<sequence length="277" mass="31490">MKRILFPTDFSETANNAFIHALEFANAVQGELILLHTFELPVIDNQFFPQNYMVMYESLELAQFDMFKEEIPKLRAIARQHNLGTVPMSHRLMDGSLLYNIEKAITEDKINYVIMGTEGATGWASFLLGSNTANILDEIDIPILSVPSQAVYRKVKTIGFTTRFRPKDKKALKKVLKLARLYHAVVKCLYVKTASSDVDANLIEEWKTEFSTEAVTFNVVLSDDIEGTILDFILYKDIDILTMLSYKRGFFEGIVNPSLTKKLTKNFEIPILSFPIG</sequence>
<dbReference type="RefSeq" id="WP_371568255.1">
    <property type="nucleotide sequence ID" value="NZ_JASMRN010000003.1"/>
</dbReference>
<keyword evidence="4" id="KW-1185">Reference proteome</keyword>
<dbReference type="PRINTS" id="PR01438">
    <property type="entry name" value="UNVRSLSTRESS"/>
</dbReference>
<name>A0ABV4KCP4_9FLAO</name>
<dbReference type="Pfam" id="PF00582">
    <property type="entry name" value="Usp"/>
    <property type="match status" value="1"/>
</dbReference>
<organism evidence="3 4">
    <name type="scientific">Flavobacterium frigidarium</name>
    <dbReference type="NCBI Taxonomy" id="99286"/>
    <lineage>
        <taxon>Bacteria</taxon>
        <taxon>Pseudomonadati</taxon>
        <taxon>Bacteroidota</taxon>
        <taxon>Flavobacteriia</taxon>
        <taxon>Flavobacteriales</taxon>
        <taxon>Flavobacteriaceae</taxon>
        <taxon>Flavobacterium</taxon>
    </lineage>
</organism>
<dbReference type="SUPFAM" id="SSF52402">
    <property type="entry name" value="Adenine nucleotide alpha hydrolases-like"/>
    <property type="match status" value="2"/>
</dbReference>
<dbReference type="CDD" id="cd00293">
    <property type="entry name" value="USP-like"/>
    <property type="match status" value="1"/>
</dbReference>
<evidence type="ECO:0000259" key="2">
    <source>
        <dbReference type="Pfam" id="PF00582"/>
    </source>
</evidence>
<comment type="similarity">
    <text evidence="1">Belongs to the universal stress protein A family.</text>
</comment>
<comment type="caution">
    <text evidence="3">The sequence shown here is derived from an EMBL/GenBank/DDBJ whole genome shotgun (WGS) entry which is preliminary data.</text>
</comment>
<proteinExistence type="inferred from homology"/>
<dbReference type="EMBL" id="JASMRN010000003">
    <property type="protein sequence ID" value="MEZ7514460.1"/>
    <property type="molecule type" value="Genomic_DNA"/>
</dbReference>
<reference evidence="3 4" key="1">
    <citation type="submission" date="2023-05" db="EMBL/GenBank/DDBJ databases">
        <title>Adaptations of aquatic viruses from atmosphere-close ecosystems of the Central Arctic Ocean.</title>
        <authorList>
            <person name="Rahlff J."/>
            <person name="Holmfeldt K."/>
        </authorList>
    </citation>
    <scope>NUCLEOTIDE SEQUENCE [LARGE SCALE GENOMIC DNA]</scope>
    <source>
        <strain evidence="3 4">Arc14</strain>
    </source>
</reference>
<dbReference type="PANTHER" id="PTHR46268:SF6">
    <property type="entry name" value="UNIVERSAL STRESS PROTEIN UP12"/>
    <property type="match status" value="1"/>
</dbReference>
<dbReference type="PANTHER" id="PTHR46268">
    <property type="entry name" value="STRESS RESPONSE PROTEIN NHAX"/>
    <property type="match status" value="1"/>
</dbReference>
<accession>A0ABV4KCP4</accession>
<dbReference type="InterPro" id="IPR006016">
    <property type="entry name" value="UspA"/>
</dbReference>
<protein>
    <submittedName>
        <fullName evidence="3">Universal stress protein</fullName>
    </submittedName>
</protein>
<dbReference type="InterPro" id="IPR014729">
    <property type="entry name" value="Rossmann-like_a/b/a_fold"/>
</dbReference>
<feature type="domain" description="UspA" evidence="2">
    <location>
        <begin position="1"/>
        <end position="147"/>
    </location>
</feature>
<gene>
    <name evidence="3" type="ORF">QO192_04085</name>
</gene>
<evidence type="ECO:0000256" key="1">
    <source>
        <dbReference type="ARBA" id="ARBA00008791"/>
    </source>
</evidence>
<dbReference type="InterPro" id="IPR006015">
    <property type="entry name" value="Universal_stress_UspA"/>
</dbReference>
<dbReference type="Proteomes" id="UP001568894">
    <property type="component" value="Unassembled WGS sequence"/>
</dbReference>
<dbReference type="Gene3D" id="3.40.50.620">
    <property type="entry name" value="HUPs"/>
    <property type="match status" value="2"/>
</dbReference>
<evidence type="ECO:0000313" key="3">
    <source>
        <dbReference type="EMBL" id="MEZ7514460.1"/>
    </source>
</evidence>
<evidence type="ECO:0000313" key="4">
    <source>
        <dbReference type="Proteomes" id="UP001568894"/>
    </source>
</evidence>